<protein>
    <submittedName>
        <fullName evidence="2">Uncharacterized protein</fullName>
    </submittedName>
</protein>
<proteinExistence type="predicted"/>
<keyword evidence="1" id="KW-1133">Transmembrane helix</keyword>
<dbReference type="AlphaFoldDB" id="A0AAD8WWV6"/>
<keyword evidence="1" id="KW-0812">Transmembrane</keyword>
<reference evidence="2" key="1">
    <citation type="submission" date="2023-07" db="EMBL/GenBank/DDBJ databases">
        <title>A chromosome-level genome assembly of Lolium multiflorum.</title>
        <authorList>
            <person name="Chen Y."/>
            <person name="Copetti D."/>
            <person name="Kolliker R."/>
            <person name="Studer B."/>
        </authorList>
    </citation>
    <scope>NUCLEOTIDE SEQUENCE</scope>
    <source>
        <strain evidence="2">02402/16</strain>
        <tissue evidence="2">Leaf</tissue>
    </source>
</reference>
<keyword evidence="1" id="KW-0472">Membrane</keyword>
<gene>
    <name evidence="2" type="ORF">QYE76_044548</name>
</gene>
<feature type="transmembrane region" description="Helical" evidence="1">
    <location>
        <begin position="130"/>
        <end position="153"/>
    </location>
</feature>
<accession>A0AAD8WWV6</accession>
<comment type="caution">
    <text evidence="2">The sequence shown here is derived from an EMBL/GenBank/DDBJ whole genome shotgun (WGS) entry which is preliminary data.</text>
</comment>
<keyword evidence="3" id="KW-1185">Reference proteome</keyword>
<sequence>MRWQDACIKGAQVSSSCAILSPLPSSRFSPIQELVRSMASSSSSQAAPQDNTPLPLISCPKCGSAVITKTAFKGTRLGKGFCDFFEWREGYASLMAANGGIAGTAAAPAMLAAGPIAPAMHHQDVGRVNLFVSLMNTMGMLIVLALLLAQIMMGTYK</sequence>
<evidence type="ECO:0000256" key="1">
    <source>
        <dbReference type="SAM" id="Phobius"/>
    </source>
</evidence>
<organism evidence="2 3">
    <name type="scientific">Lolium multiflorum</name>
    <name type="common">Italian ryegrass</name>
    <name type="synonym">Lolium perenne subsp. multiflorum</name>
    <dbReference type="NCBI Taxonomy" id="4521"/>
    <lineage>
        <taxon>Eukaryota</taxon>
        <taxon>Viridiplantae</taxon>
        <taxon>Streptophyta</taxon>
        <taxon>Embryophyta</taxon>
        <taxon>Tracheophyta</taxon>
        <taxon>Spermatophyta</taxon>
        <taxon>Magnoliopsida</taxon>
        <taxon>Liliopsida</taxon>
        <taxon>Poales</taxon>
        <taxon>Poaceae</taxon>
        <taxon>BOP clade</taxon>
        <taxon>Pooideae</taxon>
        <taxon>Poodae</taxon>
        <taxon>Poeae</taxon>
        <taxon>Poeae Chloroplast Group 2 (Poeae type)</taxon>
        <taxon>Loliodinae</taxon>
        <taxon>Loliinae</taxon>
        <taxon>Lolium</taxon>
    </lineage>
</organism>
<evidence type="ECO:0000313" key="2">
    <source>
        <dbReference type="EMBL" id="KAK1683700.1"/>
    </source>
</evidence>
<dbReference type="Proteomes" id="UP001231189">
    <property type="component" value="Unassembled WGS sequence"/>
</dbReference>
<evidence type="ECO:0000313" key="3">
    <source>
        <dbReference type="Proteomes" id="UP001231189"/>
    </source>
</evidence>
<dbReference type="EMBL" id="JAUUTY010000002">
    <property type="protein sequence ID" value="KAK1683700.1"/>
    <property type="molecule type" value="Genomic_DNA"/>
</dbReference>
<name>A0AAD8WWV6_LOLMU</name>